<organism evidence="1">
    <name type="scientific">Arundo donax</name>
    <name type="common">Giant reed</name>
    <name type="synonym">Donax arundinaceus</name>
    <dbReference type="NCBI Taxonomy" id="35708"/>
    <lineage>
        <taxon>Eukaryota</taxon>
        <taxon>Viridiplantae</taxon>
        <taxon>Streptophyta</taxon>
        <taxon>Embryophyta</taxon>
        <taxon>Tracheophyta</taxon>
        <taxon>Spermatophyta</taxon>
        <taxon>Magnoliopsida</taxon>
        <taxon>Liliopsida</taxon>
        <taxon>Poales</taxon>
        <taxon>Poaceae</taxon>
        <taxon>PACMAD clade</taxon>
        <taxon>Arundinoideae</taxon>
        <taxon>Arundineae</taxon>
        <taxon>Arundo</taxon>
    </lineage>
</organism>
<accession>A0A0A9BUV9</accession>
<dbReference type="AlphaFoldDB" id="A0A0A9BUV9"/>
<reference evidence="1" key="2">
    <citation type="journal article" date="2015" name="Data Brief">
        <title>Shoot transcriptome of the giant reed, Arundo donax.</title>
        <authorList>
            <person name="Barrero R.A."/>
            <person name="Guerrero F.D."/>
            <person name="Moolhuijzen P."/>
            <person name="Goolsby J.A."/>
            <person name="Tidwell J."/>
            <person name="Bellgard S.E."/>
            <person name="Bellgard M.I."/>
        </authorList>
    </citation>
    <scope>NUCLEOTIDE SEQUENCE</scope>
    <source>
        <tissue evidence="1">Shoot tissue taken approximately 20 cm above the soil surface</tissue>
    </source>
</reference>
<dbReference type="EMBL" id="GBRH01230051">
    <property type="protein sequence ID" value="JAD67844.1"/>
    <property type="molecule type" value="Transcribed_RNA"/>
</dbReference>
<evidence type="ECO:0000313" key="1">
    <source>
        <dbReference type="EMBL" id="JAD67844.1"/>
    </source>
</evidence>
<protein>
    <submittedName>
        <fullName evidence="1">Uncharacterized protein</fullName>
    </submittedName>
</protein>
<proteinExistence type="predicted"/>
<sequence>MLLPAAWTSCLLSRHKLEEICRILDHFVSSKYLHAILVG</sequence>
<reference evidence="1" key="1">
    <citation type="submission" date="2014-09" db="EMBL/GenBank/DDBJ databases">
        <authorList>
            <person name="Magalhaes I.L.F."/>
            <person name="Oliveira U."/>
            <person name="Santos F.R."/>
            <person name="Vidigal T.H.D.A."/>
            <person name="Brescovit A.D."/>
            <person name="Santos A.J."/>
        </authorList>
    </citation>
    <scope>NUCLEOTIDE SEQUENCE</scope>
    <source>
        <tissue evidence="1">Shoot tissue taken approximately 20 cm above the soil surface</tissue>
    </source>
</reference>
<name>A0A0A9BUV9_ARUDO</name>